<sequence length="343" mass="36685">MAPLSRGGPGPGRGPQRARRGRACCGLVTAAVAAAALGPAVYHEARTFTGASSPATASRTTDREGSLASCRRVRPRWNLRRAAAAESGTTGSASAKADGASPGAVPLWLDIRVSRMAQALGNIGVGQAQQPDARPDVKQSIKELLAGLREKFQSIGMLQPKGDLVDAILVEAEFTGDVQEQVKDLGIAVYTARRDMDGVKLPSGALFVCDATTQMPIGAFDAPPIKFSASKRLIAQDVWSIVPKEEPLPEEVAEQEAIMKRYKEGLDDDSKYVPPTWSRIRYLLGFPTDDDCLQVEKGKVLAKLLPPNPLIWARAIMQRRKDAGSEVPAYRLKSDTEATGPGS</sequence>
<protein>
    <submittedName>
        <fullName evidence="2">Uncharacterized protein</fullName>
    </submittedName>
</protein>
<organism evidence="2">
    <name type="scientific">Alexandrium catenella</name>
    <name type="common">Red tide dinoflagellate</name>
    <name type="synonym">Gonyaulax catenella</name>
    <dbReference type="NCBI Taxonomy" id="2925"/>
    <lineage>
        <taxon>Eukaryota</taxon>
        <taxon>Sar</taxon>
        <taxon>Alveolata</taxon>
        <taxon>Dinophyceae</taxon>
        <taxon>Gonyaulacales</taxon>
        <taxon>Pyrocystaceae</taxon>
        <taxon>Alexandrium</taxon>
    </lineage>
</organism>
<dbReference type="AlphaFoldDB" id="A0A7S1R8F4"/>
<feature type="compositionally biased region" description="Polar residues" evidence="1">
    <location>
        <begin position="50"/>
        <end position="59"/>
    </location>
</feature>
<dbReference type="EMBL" id="HBGE01060188">
    <property type="protein sequence ID" value="CAD9159267.1"/>
    <property type="molecule type" value="Transcribed_RNA"/>
</dbReference>
<evidence type="ECO:0000313" key="2">
    <source>
        <dbReference type="EMBL" id="CAD9159267.1"/>
    </source>
</evidence>
<accession>A0A7S1R8F4</accession>
<feature type="region of interest" description="Disordered" evidence="1">
    <location>
        <begin position="50"/>
        <end position="69"/>
    </location>
</feature>
<feature type="region of interest" description="Disordered" evidence="1">
    <location>
        <begin position="322"/>
        <end position="343"/>
    </location>
</feature>
<name>A0A7S1R8F4_ALECA</name>
<reference evidence="2" key="1">
    <citation type="submission" date="2021-01" db="EMBL/GenBank/DDBJ databases">
        <authorList>
            <person name="Corre E."/>
            <person name="Pelletier E."/>
            <person name="Niang G."/>
            <person name="Scheremetjew M."/>
            <person name="Finn R."/>
            <person name="Kale V."/>
            <person name="Holt S."/>
            <person name="Cochrane G."/>
            <person name="Meng A."/>
            <person name="Brown T."/>
            <person name="Cohen L."/>
        </authorList>
    </citation>
    <scope>NUCLEOTIDE SEQUENCE</scope>
    <source>
        <strain evidence="2">OF101</strain>
    </source>
</reference>
<evidence type="ECO:0000256" key="1">
    <source>
        <dbReference type="SAM" id="MobiDB-lite"/>
    </source>
</evidence>
<gene>
    <name evidence="2" type="ORF">ACAT0790_LOCUS36032</name>
</gene>
<proteinExistence type="predicted"/>